<proteinExistence type="inferred from homology"/>
<dbReference type="PANTHER" id="PTHR14269:SF62">
    <property type="entry name" value="CDP-DIACYLGLYCEROL--GLYCEROL-3-PHOSPHATE 3-PHOSPHATIDYLTRANSFERASE 1, CHLOROPLASTIC"/>
    <property type="match status" value="1"/>
</dbReference>
<dbReference type="Proteomes" id="UP001595799">
    <property type="component" value="Unassembled WGS sequence"/>
</dbReference>
<evidence type="ECO:0000256" key="2">
    <source>
        <dbReference type="ARBA" id="ARBA00005042"/>
    </source>
</evidence>
<evidence type="ECO:0000256" key="6">
    <source>
        <dbReference type="ARBA" id="ARBA00014944"/>
    </source>
</evidence>
<evidence type="ECO:0000313" key="17">
    <source>
        <dbReference type="Proteomes" id="UP001595799"/>
    </source>
</evidence>
<keyword evidence="12" id="KW-0594">Phospholipid biosynthesis</keyword>
<feature type="transmembrane region" description="Helical" evidence="15">
    <location>
        <begin position="7"/>
        <end position="30"/>
    </location>
</feature>
<dbReference type="Gene3D" id="1.20.120.1760">
    <property type="match status" value="1"/>
</dbReference>
<evidence type="ECO:0000256" key="15">
    <source>
        <dbReference type="SAM" id="Phobius"/>
    </source>
</evidence>
<dbReference type="PIRSF" id="PIRSF000847">
    <property type="entry name" value="Phos_ph_gly_syn"/>
    <property type="match status" value="1"/>
</dbReference>
<protein>
    <recommendedName>
        <fullName evidence="6">CDP-diacylglycerol--glycerol-3-phosphate 3-phosphatidyltransferase</fullName>
        <ecNumber evidence="5">2.7.8.5</ecNumber>
    </recommendedName>
</protein>
<dbReference type="PANTHER" id="PTHR14269">
    <property type="entry name" value="CDP-DIACYLGLYCEROL--GLYCEROL-3-PHOSPHATE 3-PHOSPHATIDYLTRANSFERASE-RELATED"/>
    <property type="match status" value="1"/>
</dbReference>
<keyword evidence="17" id="KW-1185">Reference proteome</keyword>
<dbReference type="EMBL" id="JBHSCW010000003">
    <property type="protein sequence ID" value="MFC4351633.1"/>
    <property type="molecule type" value="Genomic_DNA"/>
</dbReference>
<dbReference type="RefSeq" id="WP_382421958.1">
    <property type="nucleotide sequence ID" value="NZ_JBHSCW010000003.1"/>
</dbReference>
<comment type="pathway">
    <text evidence="2">Phospholipid metabolism; phosphatidylglycerol biosynthesis; phosphatidylglycerol from CDP-diacylglycerol: step 1/2.</text>
</comment>
<gene>
    <name evidence="16" type="ORF">ACFOW6_08785</name>
</gene>
<dbReference type="Pfam" id="PF01066">
    <property type="entry name" value="CDP-OH_P_transf"/>
    <property type="match status" value="1"/>
</dbReference>
<dbReference type="GO" id="GO:0016740">
    <property type="term" value="F:transferase activity"/>
    <property type="evidence" value="ECO:0007669"/>
    <property type="project" value="UniProtKB-KW"/>
</dbReference>
<comment type="pathway">
    <text evidence="3">Lipid metabolism.</text>
</comment>
<dbReference type="EC" id="2.7.8.5" evidence="5"/>
<evidence type="ECO:0000256" key="11">
    <source>
        <dbReference type="ARBA" id="ARBA00023136"/>
    </source>
</evidence>
<evidence type="ECO:0000256" key="8">
    <source>
        <dbReference type="ARBA" id="ARBA00022692"/>
    </source>
</evidence>
<feature type="transmembrane region" description="Helical" evidence="15">
    <location>
        <begin position="36"/>
        <end position="54"/>
    </location>
</feature>
<evidence type="ECO:0000313" key="16">
    <source>
        <dbReference type="EMBL" id="MFC4351633.1"/>
    </source>
</evidence>
<sequence>MHWREGLIWLPNLISLLRLFVVPIVVLLMLESAYAWAFWLFLAAGVSDAVDGFIAKRWKLSTKLGAYLDPLADKVLLIAMYITLGYLDEIGTWLVILVVSRDLLIVGGALLYHHLTHELKMQPLFVSRLNTVAQILLVVLVMARLGLSIDVGSLVESMVITAVAVTSLLSGGAYLLIWGRKAIGREEFR</sequence>
<comment type="catalytic activity">
    <reaction evidence="14">
        <text>a CDP-1,2-diacyl-sn-glycerol + sn-glycerol 3-phosphate = a 1,2-diacyl-sn-glycero-3-phospho-(1'-sn-glycero-3'-phosphate) + CMP + H(+)</text>
        <dbReference type="Rhea" id="RHEA:12593"/>
        <dbReference type="ChEBI" id="CHEBI:15378"/>
        <dbReference type="ChEBI" id="CHEBI:57597"/>
        <dbReference type="ChEBI" id="CHEBI:58332"/>
        <dbReference type="ChEBI" id="CHEBI:60110"/>
        <dbReference type="ChEBI" id="CHEBI:60377"/>
        <dbReference type="EC" id="2.7.8.5"/>
    </reaction>
</comment>
<keyword evidence="7" id="KW-0444">Lipid biosynthesis</keyword>
<evidence type="ECO:0000256" key="9">
    <source>
        <dbReference type="ARBA" id="ARBA00022989"/>
    </source>
</evidence>
<feature type="transmembrane region" description="Helical" evidence="15">
    <location>
        <begin position="66"/>
        <end position="84"/>
    </location>
</feature>
<dbReference type="InterPro" id="IPR043130">
    <property type="entry name" value="CDP-OH_PTrfase_TM_dom"/>
</dbReference>
<evidence type="ECO:0000256" key="5">
    <source>
        <dbReference type="ARBA" id="ARBA00013170"/>
    </source>
</evidence>
<evidence type="ECO:0000256" key="1">
    <source>
        <dbReference type="ARBA" id="ARBA00004141"/>
    </source>
</evidence>
<evidence type="ECO:0000256" key="14">
    <source>
        <dbReference type="ARBA" id="ARBA00048586"/>
    </source>
</evidence>
<dbReference type="InterPro" id="IPR004570">
    <property type="entry name" value="Phosphatidylglycerol_P_synth"/>
</dbReference>
<dbReference type="InterPro" id="IPR050324">
    <property type="entry name" value="CDP-alcohol_PTase-I"/>
</dbReference>
<evidence type="ECO:0000256" key="12">
    <source>
        <dbReference type="ARBA" id="ARBA00023209"/>
    </source>
</evidence>
<evidence type="ECO:0000256" key="4">
    <source>
        <dbReference type="ARBA" id="ARBA00010441"/>
    </source>
</evidence>
<name>A0ABV8ULE9_9PROT</name>
<feature type="transmembrane region" description="Helical" evidence="15">
    <location>
        <begin position="159"/>
        <end position="179"/>
    </location>
</feature>
<keyword evidence="11 15" id="KW-0472">Membrane</keyword>
<comment type="similarity">
    <text evidence="4">Belongs to the CDP-alcohol phosphatidyltransferase class-I family.</text>
</comment>
<evidence type="ECO:0000256" key="7">
    <source>
        <dbReference type="ARBA" id="ARBA00022516"/>
    </source>
</evidence>
<comment type="subcellular location">
    <subcellularLocation>
        <location evidence="1">Membrane</location>
        <topology evidence="1">Multi-pass membrane protein</topology>
    </subcellularLocation>
</comment>
<reference evidence="17" key="1">
    <citation type="journal article" date="2019" name="Int. J. Syst. Evol. Microbiol.">
        <title>The Global Catalogue of Microorganisms (GCM) 10K type strain sequencing project: providing services to taxonomists for standard genome sequencing and annotation.</title>
        <authorList>
            <consortium name="The Broad Institute Genomics Platform"/>
            <consortium name="The Broad Institute Genome Sequencing Center for Infectious Disease"/>
            <person name="Wu L."/>
            <person name="Ma J."/>
        </authorList>
    </citation>
    <scope>NUCLEOTIDE SEQUENCE [LARGE SCALE GENOMIC DNA]</scope>
    <source>
        <strain evidence="17">CECT 8472</strain>
    </source>
</reference>
<keyword evidence="13" id="KW-1208">Phospholipid metabolism</keyword>
<evidence type="ECO:0000256" key="10">
    <source>
        <dbReference type="ARBA" id="ARBA00023098"/>
    </source>
</evidence>
<accession>A0ABV8ULE9</accession>
<keyword evidence="16" id="KW-0808">Transferase</keyword>
<keyword evidence="8 15" id="KW-0812">Transmembrane</keyword>
<keyword evidence="10" id="KW-0443">Lipid metabolism</keyword>
<evidence type="ECO:0000256" key="3">
    <source>
        <dbReference type="ARBA" id="ARBA00005189"/>
    </source>
</evidence>
<comment type="caution">
    <text evidence="16">The sequence shown here is derived from an EMBL/GenBank/DDBJ whole genome shotgun (WGS) entry which is preliminary data.</text>
</comment>
<keyword evidence="9 15" id="KW-1133">Transmembrane helix</keyword>
<feature type="transmembrane region" description="Helical" evidence="15">
    <location>
        <begin position="90"/>
        <end position="112"/>
    </location>
</feature>
<feature type="transmembrane region" description="Helical" evidence="15">
    <location>
        <begin position="124"/>
        <end position="147"/>
    </location>
</feature>
<organism evidence="16 17">
    <name type="scientific">Fodinicurvata halophila</name>
    <dbReference type="NCBI Taxonomy" id="1419723"/>
    <lineage>
        <taxon>Bacteria</taxon>
        <taxon>Pseudomonadati</taxon>
        <taxon>Pseudomonadota</taxon>
        <taxon>Alphaproteobacteria</taxon>
        <taxon>Rhodospirillales</taxon>
        <taxon>Rhodovibrionaceae</taxon>
        <taxon>Fodinicurvata</taxon>
    </lineage>
</organism>
<evidence type="ECO:0000256" key="13">
    <source>
        <dbReference type="ARBA" id="ARBA00023264"/>
    </source>
</evidence>
<dbReference type="InterPro" id="IPR000462">
    <property type="entry name" value="CDP-OH_P_trans"/>
</dbReference>